<protein>
    <submittedName>
        <fullName evidence="1">Uncharacterized protein</fullName>
    </submittedName>
</protein>
<sequence>MLGEPWVLQESNAERNEDYHFPEVQRGFDSLSRLLHPYVRHKKKHKRPLFSSIREYHLWKEDENEENTFRPRPLSDMFL</sequence>
<proteinExistence type="predicted"/>
<evidence type="ECO:0000313" key="1">
    <source>
        <dbReference type="EMBL" id="JAH07499.1"/>
    </source>
</evidence>
<dbReference type="AlphaFoldDB" id="A0A0E9PSM2"/>
<reference evidence="1" key="1">
    <citation type="submission" date="2014-11" db="EMBL/GenBank/DDBJ databases">
        <authorList>
            <person name="Amaro Gonzalez C."/>
        </authorList>
    </citation>
    <scope>NUCLEOTIDE SEQUENCE</scope>
</reference>
<accession>A0A0E9PSM2</accession>
<name>A0A0E9PSM2_ANGAN</name>
<organism evidence="1">
    <name type="scientific">Anguilla anguilla</name>
    <name type="common">European freshwater eel</name>
    <name type="synonym">Muraena anguilla</name>
    <dbReference type="NCBI Taxonomy" id="7936"/>
    <lineage>
        <taxon>Eukaryota</taxon>
        <taxon>Metazoa</taxon>
        <taxon>Chordata</taxon>
        <taxon>Craniata</taxon>
        <taxon>Vertebrata</taxon>
        <taxon>Euteleostomi</taxon>
        <taxon>Actinopterygii</taxon>
        <taxon>Neopterygii</taxon>
        <taxon>Teleostei</taxon>
        <taxon>Anguilliformes</taxon>
        <taxon>Anguillidae</taxon>
        <taxon>Anguilla</taxon>
    </lineage>
</organism>
<reference evidence="1" key="2">
    <citation type="journal article" date="2015" name="Fish Shellfish Immunol.">
        <title>Early steps in the European eel (Anguilla anguilla)-Vibrio vulnificus interaction in the gills: Role of the RtxA13 toxin.</title>
        <authorList>
            <person name="Callol A."/>
            <person name="Pajuelo D."/>
            <person name="Ebbesson L."/>
            <person name="Teles M."/>
            <person name="MacKenzie S."/>
            <person name="Amaro C."/>
        </authorList>
    </citation>
    <scope>NUCLEOTIDE SEQUENCE</scope>
</reference>
<dbReference type="EMBL" id="GBXM01101078">
    <property type="protein sequence ID" value="JAH07499.1"/>
    <property type="molecule type" value="Transcribed_RNA"/>
</dbReference>